<evidence type="ECO:0000313" key="2">
    <source>
        <dbReference type="EMBL" id="NEE02453.1"/>
    </source>
</evidence>
<reference evidence="2 3" key="1">
    <citation type="submission" date="2020-02" db="EMBL/GenBank/DDBJ databases">
        <authorList>
            <person name="Li X.-J."/>
            <person name="Han X.-M."/>
        </authorList>
    </citation>
    <scope>NUCLEOTIDE SEQUENCE [LARGE SCALE GENOMIC DNA]</scope>
    <source>
        <strain evidence="2 3">CCTCC AB 2017055</strain>
    </source>
</reference>
<feature type="domain" description="DUF234" evidence="1">
    <location>
        <begin position="2"/>
        <end position="79"/>
    </location>
</feature>
<dbReference type="Pfam" id="PF03008">
    <property type="entry name" value="DUF234"/>
    <property type="match status" value="1"/>
</dbReference>
<organism evidence="2 3">
    <name type="scientific">Phytoactinopolyspora halotolerans</name>
    <dbReference type="NCBI Taxonomy" id="1981512"/>
    <lineage>
        <taxon>Bacteria</taxon>
        <taxon>Bacillati</taxon>
        <taxon>Actinomycetota</taxon>
        <taxon>Actinomycetes</taxon>
        <taxon>Jiangellales</taxon>
        <taxon>Jiangellaceae</taxon>
        <taxon>Phytoactinopolyspora</taxon>
    </lineage>
</organism>
<evidence type="ECO:0000313" key="3">
    <source>
        <dbReference type="Proteomes" id="UP000475214"/>
    </source>
</evidence>
<dbReference type="Proteomes" id="UP000475214">
    <property type="component" value="Unassembled WGS sequence"/>
</dbReference>
<gene>
    <name evidence="2" type="ORF">G1H10_19990</name>
</gene>
<name>A0A6L9SBL1_9ACTN</name>
<accession>A0A6L9SBL1</accession>
<keyword evidence="3" id="KW-1185">Reference proteome</keyword>
<dbReference type="AlphaFoldDB" id="A0A6L9SBL1"/>
<dbReference type="EMBL" id="JAAGOA010000015">
    <property type="protein sequence ID" value="NEE02453.1"/>
    <property type="molecule type" value="Genomic_DNA"/>
</dbReference>
<protein>
    <submittedName>
        <fullName evidence="2">DUF234 domain-containing protein</fullName>
    </submittedName>
</protein>
<dbReference type="InterPro" id="IPR004256">
    <property type="entry name" value="DUF234"/>
</dbReference>
<sequence>MLIRRIQRSWESWRGRAIEPVVRDAVLRIAPELGWPDVEQVGGWWNRQNNPEVDLIGADRPEVARRVVFAGSIKWHETKRFDDHDHHMLVREATAVPGFDENTDLVAVSRGGFAPSLPVRQIGPTDLVEAWQQ</sequence>
<evidence type="ECO:0000259" key="1">
    <source>
        <dbReference type="Pfam" id="PF03008"/>
    </source>
</evidence>
<proteinExistence type="predicted"/>
<comment type="caution">
    <text evidence="2">The sequence shown here is derived from an EMBL/GenBank/DDBJ whole genome shotgun (WGS) entry which is preliminary data.</text>
</comment>